<comment type="caution">
    <text evidence="1">The sequence shown here is derived from an EMBL/GenBank/DDBJ whole genome shotgun (WGS) entry which is preliminary data.</text>
</comment>
<dbReference type="AlphaFoldDB" id="A0ABD2A8P6"/>
<gene>
    <name evidence="1" type="ORF">V1478_014368</name>
</gene>
<protein>
    <submittedName>
        <fullName evidence="1">Uncharacterized protein</fullName>
    </submittedName>
</protein>
<keyword evidence="2" id="KW-1185">Reference proteome</keyword>
<evidence type="ECO:0000313" key="1">
    <source>
        <dbReference type="EMBL" id="KAL2716692.1"/>
    </source>
</evidence>
<sequence>MIQRKKEETKKNKESRKMRWNACRRTQPIINSTESSFMLILHESNDFVFQIRLKYKIMIILYLTRVLSYVTYKAFPKIRKNHI</sequence>
<evidence type="ECO:0000313" key="2">
    <source>
        <dbReference type="Proteomes" id="UP001607302"/>
    </source>
</evidence>
<dbReference type="EMBL" id="JAUDFV010000154">
    <property type="protein sequence ID" value="KAL2716692.1"/>
    <property type="molecule type" value="Genomic_DNA"/>
</dbReference>
<reference evidence="1 2" key="1">
    <citation type="journal article" date="2024" name="Ann. Entomol. Soc. Am.">
        <title>Genomic analyses of the southern and eastern yellowjacket wasps (Hymenoptera: Vespidae) reveal evolutionary signatures of social life.</title>
        <authorList>
            <person name="Catto M.A."/>
            <person name="Caine P.B."/>
            <person name="Orr S.E."/>
            <person name="Hunt B.G."/>
            <person name="Goodisman M.A.D."/>
        </authorList>
    </citation>
    <scope>NUCLEOTIDE SEQUENCE [LARGE SCALE GENOMIC DNA]</scope>
    <source>
        <strain evidence="1">233</strain>
        <tissue evidence="1">Head and thorax</tissue>
    </source>
</reference>
<organism evidence="1 2">
    <name type="scientific">Vespula squamosa</name>
    <name type="common">Southern yellow jacket</name>
    <name type="synonym">Wasp</name>
    <dbReference type="NCBI Taxonomy" id="30214"/>
    <lineage>
        <taxon>Eukaryota</taxon>
        <taxon>Metazoa</taxon>
        <taxon>Ecdysozoa</taxon>
        <taxon>Arthropoda</taxon>
        <taxon>Hexapoda</taxon>
        <taxon>Insecta</taxon>
        <taxon>Pterygota</taxon>
        <taxon>Neoptera</taxon>
        <taxon>Endopterygota</taxon>
        <taxon>Hymenoptera</taxon>
        <taxon>Apocrita</taxon>
        <taxon>Aculeata</taxon>
        <taxon>Vespoidea</taxon>
        <taxon>Vespidae</taxon>
        <taxon>Vespinae</taxon>
        <taxon>Vespula</taxon>
    </lineage>
</organism>
<proteinExistence type="predicted"/>
<dbReference type="Proteomes" id="UP001607302">
    <property type="component" value="Unassembled WGS sequence"/>
</dbReference>
<name>A0ABD2A8P6_VESSQ</name>
<accession>A0ABD2A8P6</accession>